<protein>
    <recommendedName>
        <fullName evidence="3">Phage protein</fullName>
    </recommendedName>
</protein>
<dbReference type="EMBL" id="BAPF01000006">
    <property type="protein sequence ID" value="GBQ77223.1"/>
    <property type="molecule type" value="Genomic_DNA"/>
</dbReference>
<proteinExistence type="predicted"/>
<dbReference type="RefSeq" id="WP_156476839.1">
    <property type="nucleotide sequence ID" value="NZ_BAPF01000006.1"/>
</dbReference>
<sequence length="127" mass="13952">MTDIPNNALDALRASDQWLRTIVEKIDIDPDKTEFAVDAVSSTSRRPLARTTLTERLAANKSVLDAAENAAKRLPTLEEAAHAAAILLRCNGHDLDVWTGGIWPDDADTSLKAVIQKYREQAEIEGK</sequence>
<gene>
    <name evidence="1" type="ORF">AA14337_0755</name>
</gene>
<name>A0ABQ0PP66_9PROT</name>
<dbReference type="GeneID" id="29556372"/>
<comment type="caution">
    <text evidence="1">The sequence shown here is derived from an EMBL/GenBank/DDBJ whole genome shotgun (WGS) entry which is preliminary data.</text>
</comment>
<keyword evidence="2" id="KW-1185">Reference proteome</keyword>
<dbReference type="Proteomes" id="UP001065047">
    <property type="component" value="Unassembled WGS sequence"/>
</dbReference>
<accession>A0ABQ0PP66</accession>
<evidence type="ECO:0000313" key="2">
    <source>
        <dbReference type="Proteomes" id="UP001065047"/>
    </source>
</evidence>
<reference evidence="1" key="1">
    <citation type="submission" date="2013-04" db="EMBL/GenBank/DDBJ databases">
        <title>The genome sequencing project of 58 acetic acid bacteria.</title>
        <authorList>
            <person name="Okamoto-Kainuma A."/>
            <person name="Ishikawa M."/>
            <person name="Umino S."/>
            <person name="Koizumi Y."/>
            <person name="Shiwa Y."/>
            <person name="Yoshikawa H."/>
            <person name="Matsutani M."/>
            <person name="Matsushita K."/>
        </authorList>
    </citation>
    <scope>NUCLEOTIDE SEQUENCE</scope>
    <source>
        <strain evidence="1">DSM 14337</strain>
    </source>
</reference>
<evidence type="ECO:0008006" key="3">
    <source>
        <dbReference type="Google" id="ProtNLM"/>
    </source>
</evidence>
<evidence type="ECO:0000313" key="1">
    <source>
        <dbReference type="EMBL" id="GBQ77223.1"/>
    </source>
</evidence>
<organism evidence="1 2">
    <name type="scientific">Acetobacter malorum DSM 14337</name>
    <dbReference type="NCBI Taxonomy" id="1307910"/>
    <lineage>
        <taxon>Bacteria</taxon>
        <taxon>Pseudomonadati</taxon>
        <taxon>Pseudomonadota</taxon>
        <taxon>Alphaproteobacteria</taxon>
        <taxon>Acetobacterales</taxon>
        <taxon>Acetobacteraceae</taxon>
        <taxon>Acetobacter</taxon>
    </lineage>
</organism>